<sequence>MNFTSKESGEPYYSKAGYDSKANYEALMKSPSEILSPTNSTFGSPKPGTSRVIDSLHQNIDSLKNELQEVKSKHEDDKNKHVSIKKRYDQVVEQLATQKHENDMVNALLERKQRRITDLEEKLGESMNSQEDYKFNLTNLEVRCKKLQESERVATSEFERMKIAYETVVTSQKEYRDYYTKEINSLKDSLASYVAERTEALAETKQQIISSDSDISSSMKQLTEQSRSLENQYAAKNSAVIDTLKSLAVAAKSHGSDTQLIINQCNLVFNELKNRFDLDVTQLIENYKDREVDNTIEKLLGIDSTSSSAVVPSSPQPHQTSNKSTPSPGATLPKKRGSVRKPSATTTTPSPRNVSNGSAKEQENIDPKSRKSDNNGDAKKKEPKKNDRRSLSGAGSSSNGPSITASPSLNSIAAFSPNPNGNNNKRHSRKASLTKGADFGDFEKKSVNKSKRNSLANDLMNQDWRGSSPSAPGTPKLNNSFNEEDEKDEVDDEVADGDAGKKKRKRKRNRKRKSMKPENDPSAADTELDDINNMIKNDLNLTTSNE</sequence>
<keyword evidence="14" id="KW-1185">Reference proteome</keyword>
<feature type="coiled-coil region" evidence="11">
    <location>
        <begin position="53"/>
        <end position="129"/>
    </location>
</feature>
<evidence type="ECO:0000256" key="1">
    <source>
        <dbReference type="ARBA" id="ARBA00004406"/>
    </source>
</evidence>
<keyword evidence="4 11" id="KW-0813">Transport</keyword>
<feature type="compositionally biased region" description="Acidic residues" evidence="12">
    <location>
        <begin position="482"/>
        <end position="496"/>
    </location>
</feature>
<dbReference type="InterPro" id="IPR031398">
    <property type="entry name" value="She3"/>
</dbReference>
<dbReference type="GO" id="GO:0003723">
    <property type="term" value="F:RNA binding"/>
    <property type="evidence" value="ECO:0007669"/>
    <property type="project" value="UniProtKB-KW"/>
</dbReference>
<protein>
    <recommendedName>
        <fullName evidence="3 11">SWI5-dependent HO expression protein 3</fullName>
    </recommendedName>
</protein>
<dbReference type="SUPFAM" id="SSF57997">
    <property type="entry name" value="Tropomyosin"/>
    <property type="match status" value="1"/>
</dbReference>
<dbReference type="GO" id="GO:0051028">
    <property type="term" value="P:mRNA transport"/>
    <property type="evidence" value="ECO:0007669"/>
    <property type="project" value="UniProtKB-UniRule"/>
</dbReference>
<evidence type="ECO:0000313" key="13">
    <source>
        <dbReference type="EMBL" id="GMM38074.1"/>
    </source>
</evidence>
<evidence type="ECO:0000256" key="8">
    <source>
        <dbReference type="ARBA" id="ARBA00023054"/>
    </source>
</evidence>
<dbReference type="AlphaFoldDB" id="A0AAV5QTJ1"/>
<keyword evidence="5 11" id="KW-0509">mRNA transport</keyword>
<feature type="compositionally biased region" description="Basic and acidic residues" evidence="12">
    <location>
        <begin position="360"/>
        <end position="390"/>
    </location>
</feature>
<evidence type="ECO:0000256" key="4">
    <source>
        <dbReference type="ARBA" id="ARBA00022448"/>
    </source>
</evidence>
<dbReference type="GO" id="GO:0005789">
    <property type="term" value="C:endoplasmic reticulum membrane"/>
    <property type="evidence" value="ECO:0007669"/>
    <property type="project" value="UniProtKB-SubCell"/>
</dbReference>
<name>A0AAV5QTJ1_9ASCO</name>
<evidence type="ECO:0000256" key="3">
    <source>
        <dbReference type="ARBA" id="ARBA00019884"/>
    </source>
</evidence>
<evidence type="ECO:0000256" key="7">
    <source>
        <dbReference type="ARBA" id="ARBA00022884"/>
    </source>
</evidence>
<gene>
    <name evidence="11" type="primary">SHE3</name>
    <name evidence="13" type="ORF">DASC09_053990</name>
</gene>
<evidence type="ECO:0000256" key="9">
    <source>
        <dbReference type="ARBA" id="ARBA00023136"/>
    </source>
</evidence>
<comment type="caution">
    <text evidence="13">The sequence shown here is derived from an EMBL/GenBank/DDBJ whole genome shotgun (WGS) entry which is preliminary data.</text>
</comment>
<reference evidence="13 14" key="1">
    <citation type="journal article" date="2023" name="Elife">
        <title>Identification of key yeast species and microbe-microbe interactions impacting larval growth of Drosophila in the wild.</title>
        <authorList>
            <person name="Mure A."/>
            <person name="Sugiura Y."/>
            <person name="Maeda R."/>
            <person name="Honda K."/>
            <person name="Sakurai N."/>
            <person name="Takahashi Y."/>
            <person name="Watada M."/>
            <person name="Katoh T."/>
            <person name="Gotoh A."/>
            <person name="Gotoh Y."/>
            <person name="Taniguchi I."/>
            <person name="Nakamura K."/>
            <person name="Hayashi T."/>
            <person name="Katayama T."/>
            <person name="Uemura T."/>
            <person name="Hattori Y."/>
        </authorList>
    </citation>
    <scope>NUCLEOTIDE SEQUENCE [LARGE SCALE GENOMIC DNA]</scope>
    <source>
        <strain evidence="13 14">SC-9</strain>
    </source>
</reference>
<feature type="compositionally biased region" description="Basic residues" evidence="12">
    <location>
        <begin position="501"/>
        <end position="514"/>
    </location>
</feature>
<evidence type="ECO:0000256" key="5">
    <source>
        <dbReference type="ARBA" id="ARBA00022816"/>
    </source>
</evidence>
<comment type="similarity">
    <text evidence="2 11">Belongs to the SHE3 family.</text>
</comment>
<comment type="subcellular location">
    <subcellularLocation>
        <location evidence="1 11">Endoplasmic reticulum membrane</location>
        <topology evidence="1 11">Peripheral membrane protein</topology>
    </subcellularLocation>
</comment>
<keyword evidence="6 11" id="KW-0256">Endoplasmic reticulum</keyword>
<accession>A0AAV5QTJ1</accession>
<dbReference type="GO" id="GO:0048309">
    <property type="term" value="P:endoplasmic reticulum inheritance"/>
    <property type="evidence" value="ECO:0007669"/>
    <property type="project" value="InterPro"/>
</dbReference>
<keyword evidence="8 11" id="KW-0175">Coiled coil</keyword>
<feature type="region of interest" description="Disordered" evidence="12">
    <location>
        <begin position="306"/>
        <end position="546"/>
    </location>
</feature>
<evidence type="ECO:0000313" key="14">
    <source>
        <dbReference type="Proteomes" id="UP001360560"/>
    </source>
</evidence>
<evidence type="ECO:0000256" key="6">
    <source>
        <dbReference type="ARBA" id="ARBA00022824"/>
    </source>
</evidence>
<feature type="compositionally biased region" description="Polar residues" evidence="12">
    <location>
        <begin position="453"/>
        <end position="481"/>
    </location>
</feature>
<evidence type="ECO:0000256" key="10">
    <source>
        <dbReference type="ARBA" id="ARBA00024975"/>
    </source>
</evidence>
<keyword evidence="7 11" id="KW-0694">RNA-binding</keyword>
<proteinExistence type="inferred from homology"/>
<evidence type="ECO:0000256" key="11">
    <source>
        <dbReference type="RuleBase" id="RU362142"/>
    </source>
</evidence>
<feature type="compositionally biased region" description="Polar residues" evidence="12">
    <location>
        <begin position="393"/>
        <end position="423"/>
    </location>
</feature>
<feature type="compositionally biased region" description="Polar residues" evidence="12">
    <location>
        <begin position="343"/>
        <end position="359"/>
    </location>
</feature>
<dbReference type="Proteomes" id="UP001360560">
    <property type="component" value="Unassembled WGS sequence"/>
</dbReference>
<keyword evidence="9 11" id="KW-0472">Membrane</keyword>
<dbReference type="EMBL" id="BTFZ01000013">
    <property type="protein sequence ID" value="GMM38074.1"/>
    <property type="molecule type" value="Genomic_DNA"/>
</dbReference>
<feature type="compositionally biased region" description="Polar residues" evidence="12">
    <location>
        <begin position="316"/>
        <end position="328"/>
    </location>
</feature>
<dbReference type="Pfam" id="PF17078">
    <property type="entry name" value="SHE3"/>
    <property type="match status" value="1"/>
</dbReference>
<evidence type="ECO:0000256" key="2">
    <source>
        <dbReference type="ARBA" id="ARBA00008123"/>
    </source>
</evidence>
<comment type="function">
    <text evidence="10">RNA-binding protein that binds specific mRNAs including the ASH1 mRNA, coding for a repressor of the HO endonuclease. Part of the mRNA localization machinery that restricts accumulation of certain proteins to the bud and in the daughter cell. Required for the delivery of cortical endoplasmic reticulum into the emerging bud.</text>
</comment>
<organism evidence="13 14">
    <name type="scientific">Saccharomycopsis crataegensis</name>
    <dbReference type="NCBI Taxonomy" id="43959"/>
    <lineage>
        <taxon>Eukaryota</taxon>
        <taxon>Fungi</taxon>
        <taxon>Dikarya</taxon>
        <taxon>Ascomycota</taxon>
        <taxon>Saccharomycotina</taxon>
        <taxon>Saccharomycetes</taxon>
        <taxon>Saccharomycopsidaceae</taxon>
        <taxon>Saccharomycopsis</taxon>
    </lineage>
</organism>
<evidence type="ECO:0000256" key="12">
    <source>
        <dbReference type="SAM" id="MobiDB-lite"/>
    </source>
</evidence>